<proteinExistence type="predicted"/>
<dbReference type="InterPro" id="IPR029526">
    <property type="entry name" value="PGBD"/>
</dbReference>
<sequence>MVPFKGPSSLKQYVPSKPHKWVYKIFALCDIHGLVADFSIYAGEVRPVPGLPDLGGSSKVLLGLSRSIPENKNYELFFDNLFTSINLLVNLHQRGIPAMGIVRANRIPGCRLPSDAEMKKNGRGSHVERQATI</sequence>
<evidence type="ECO:0000313" key="3">
    <source>
        <dbReference type="EMBL" id="KAH9371111.1"/>
    </source>
</evidence>
<comment type="caution">
    <text evidence="3">The sequence shown here is derived from an EMBL/GenBank/DDBJ whole genome shotgun (WGS) entry which is preliminary data.</text>
</comment>
<dbReference type="EMBL" id="JABSTR010000005">
    <property type="protein sequence ID" value="KAH9371111.1"/>
    <property type="molecule type" value="Genomic_DNA"/>
</dbReference>
<gene>
    <name evidence="3" type="ORF">HPB48_015676</name>
</gene>
<organism evidence="3 4">
    <name type="scientific">Haemaphysalis longicornis</name>
    <name type="common">Bush tick</name>
    <dbReference type="NCBI Taxonomy" id="44386"/>
    <lineage>
        <taxon>Eukaryota</taxon>
        <taxon>Metazoa</taxon>
        <taxon>Ecdysozoa</taxon>
        <taxon>Arthropoda</taxon>
        <taxon>Chelicerata</taxon>
        <taxon>Arachnida</taxon>
        <taxon>Acari</taxon>
        <taxon>Parasitiformes</taxon>
        <taxon>Ixodida</taxon>
        <taxon>Ixodoidea</taxon>
        <taxon>Ixodidae</taxon>
        <taxon>Haemaphysalinae</taxon>
        <taxon>Haemaphysalis</taxon>
    </lineage>
</organism>
<evidence type="ECO:0000256" key="1">
    <source>
        <dbReference type="SAM" id="MobiDB-lite"/>
    </source>
</evidence>
<accession>A0A9J6G877</accession>
<dbReference type="OMA" id="EGMVRAN"/>
<dbReference type="PANTHER" id="PTHR47272:SF1">
    <property type="entry name" value="PIGGYBAC TRANSPOSABLE ELEMENT-DERIVED PROTEIN 3-LIKE"/>
    <property type="match status" value="1"/>
</dbReference>
<dbReference type="VEuPathDB" id="VectorBase:HLOH_056965"/>
<dbReference type="Pfam" id="PF13843">
    <property type="entry name" value="DDE_Tnp_1_7"/>
    <property type="match status" value="1"/>
</dbReference>
<feature type="domain" description="PiggyBac transposable element-derived protein" evidence="2">
    <location>
        <begin position="1"/>
        <end position="130"/>
    </location>
</feature>
<feature type="region of interest" description="Disordered" evidence="1">
    <location>
        <begin position="113"/>
        <end position="133"/>
    </location>
</feature>
<protein>
    <recommendedName>
        <fullName evidence="2">PiggyBac transposable element-derived protein domain-containing protein</fullName>
    </recommendedName>
</protein>
<evidence type="ECO:0000259" key="2">
    <source>
        <dbReference type="Pfam" id="PF13843"/>
    </source>
</evidence>
<dbReference type="PANTHER" id="PTHR47272">
    <property type="entry name" value="DDE_TNP_1_7 DOMAIN-CONTAINING PROTEIN"/>
    <property type="match status" value="1"/>
</dbReference>
<name>A0A9J6G877_HAELO</name>
<feature type="compositionally biased region" description="Basic and acidic residues" evidence="1">
    <location>
        <begin position="114"/>
        <end position="133"/>
    </location>
</feature>
<evidence type="ECO:0000313" key="4">
    <source>
        <dbReference type="Proteomes" id="UP000821853"/>
    </source>
</evidence>
<keyword evidence="4" id="KW-1185">Reference proteome</keyword>
<dbReference type="AlphaFoldDB" id="A0A9J6G877"/>
<reference evidence="3 4" key="1">
    <citation type="journal article" date="2020" name="Cell">
        <title>Large-Scale Comparative Analyses of Tick Genomes Elucidate Their Genetic Diversity and Vector Capacities.</title>
        <authorList>
            <consortium name="Tick Genome and Microbiome Consortium (TIGMIC)"/>
            <person name="Jia N."/>
            <person name="Wang J."/>
            <person name="Shi W."/>
            <person name="Du L."/>
            <person name="Sun Y."/>
            <person name="Zhan W."/>
            <person name="Jiang J.F."/>
            <person name="Wang Q."/>
            <person name="Zhang B."/>
            <person name="Ji P."/>
            <person name="Bell-Sakyi L."/>
            <person name="Cui X.M."/>
            <person name="Yuan T.T."/>
            <person name="Jiang B.G."/>
            <person name="Yang W.F."/>
            <person name="Lam T.T."/>
            <person name="Chang Q.C."/>
            <person name="Ding S.J."/>
            <person name="Wang X.J."/>
            <person name="Zhu J.G."/>
            <person name="Ruan X.D."/>
            <person name="Zhao L."/>
            <person name="Wei J.T."/>
            <person name="Ye R.Z."/>
            <person name="Que T.C."/>
            <person name="Du C.H."/>
            <person name="Zhou Y.H."/>
            <person name="Cheng J.X."/>
            <person name="Dai P.F."/>
            <person name="Guo W.B."/>
            <person name="Han X.H."/>
            <person name="Huang E.J."/>
            <person name="Li L.F."/>
            <person name="Wei W."/>
            <person name="Gao Y.C."/>
            <person name="Liu J.Z."/>
            <person name="Shao H.Z."/>
            <person name="Wang X."/>
            <person name="Wang C.C."/>
            <person name="Yang T.C."/>
            <person name="Huo Q.B."/>
            <person name="Li W."/>
            <person name="Chen H.Y."/>
            <person name="Chen S.E."/>
            <person name="Zhou L.G."/>
            <person name="Ni X.B."/>
            <person name="Tian J.H."/>
            <person name="Sheng Y."/>
            <person name="Liu T."/>
            <person name="Pan Y.S."/>
            <person name="Xia L.Y."/>
            <person name="Li J."/>
            <person name="Zhao F."/>
            <person name="Cao W.C."/>
        </authorList>
    </citation>
    <scope>NUCLEOTIDE SEQUENCE [LARGE SCALE GENOMIC DNA]</scope>
    <source>
        <strain evidence="3">HaeL-2018</strain>
    </source>
</reference>
<dbReference type="OrthoDB" id="6486327at2759"/>
<dbReference type="Proteomes" id="UP000821853">
    <property type="component" value="Chromosome 3"/>
</dbReference>